<evidence type="ECO:0000313" key="1">
    <source>
        <dbReference type="EMBL" id="SFP76670.1"/>
    </source>
</evidence>
<dbReference type="AlphaFoldDB" id="A0A1I5T0V6"/>
<dbReference type="EMBL" id="FOXI01000007">
    <property type="protein sequence ID" value="SFP76670.1"/>
    <property type="molecule type" value="Genomic_DNA"/>
</dbReference>
<proteinExistence type="predicted"/>
<evidence type="ECO:0000313" key="2">
    <source>
        <dbReference type="Proteomes" id="UP000183769"/>
    </source>
</evidence>
<organism evidence="1 2">
    <name type="scientific">Halolamina pelagica</name>
    <dbReference type="NCBI Taxonomy" id="699431"/>
    <lineage>
        <taxon>Archaea</taxon>
        <taxon>Methanobacteriati</taxon>
        <taxon>Methanobacteriota</taxon>
        <taxon>Stenosarchaea group</taxon>
        <taxon>Halobacteria</taxon>
        <taxon>Halobacteriales</taxon>
        <taxon>Haloferacaceae</taxon>
    </lineage>
</organism>
<keyword evidence="2" id="KW-1185">Reference proteome</keyword>
<protein>
    <submittedName>
        <fullName evidence="1">Uncharacterized protein</fullName>
    </submittedName>
</protein>
<sequence length="26" mass="3006">PELLTIDSDHRFVERNVIRTGIVGRL</sequence>
<accession>A0A1I5T0V6</accession>
<feature type="non-terminal residue" evidence="1">
    <location>
        <position position="1"/>
    </location>
</feature>
<reference evidence="2" key="1">
    <citation type="submission" date="2016-10" db="EMBL/GenBank/DDBJ databases">
        <authorList>
            <person name="Varghese N."/>
            <person name="Submissions S."/>
        </authorList>
    </citation>
    <scope>NUCLEOTIDE SEQUENCE [LARGE SCALE GENOMIC DNA]</scope>
    <source>
        <strain evidence="2">CGMCC 1.10329</strain>
    </source>
</reference>
<name>A0A1I5T0V6_9EURY</name>
<gene>
    <name evidence="1" type="ORF">SAMN05216277_107111</name>
</gene>
<dbReference type="Proteomes" id="UP000183769">
    <property type="component" value="Unassembled WGS sequence"/>
</dbReference>